<keyword evidence="1" id="KW-0406">Ion transport</keyword>
<dbReference type="PANTHER" id="PTHR45638">
    <property type="entry name" value="CYCLIC NUCLEOTIDE-GATED CATION CHANNEL SUBUNIT A"/>
    <property type="match status" value="1"/>
</dbReference>
<dbReference type="PROSITE" id="PS50042">
    <property type="entry name" value="CNMP_BINDING_3"/>
    <property type="match status" value="1"/>
</dbReference>
<keyword evidence="1" id="KW-1071">Ligand-gated ion channel</keyword>
<accession>A0A382M5W4</accession>
<feature type="compositionally biased region" description="Acidic residues" evidence="2">
    <location>
        <begin position="153"/>
        <end position="198"/>
    </location>
</feature>
<dbReference type="InterPro" id="IPR000595">
    <property type="entry name" value="cNMP-bd_dom"/>
</dbReference>
<dbReference type="InterPro" id="IPR014710">
    <property type="entry name" value="RmlC-like_jellyroll"/>
</dbReference>
<dbReference type="PANTHER" id="PTHR45638:SF11">
    <property type="entry name" value="CYCLIC NUCLEOTIDE-GATED CATION CHANNEL SUBUNIT A"/>
    <property type="match status" value="1"/>
</dbReference>
<feature type="region of interest" description="Disordered" evidence="2">
    <location>
        <begin position="150"/>
        <end position="198"/>
    </location>
</feature>
<organism evidence="4">
    <name type="scientific">marine metagenome</name>
    <dbReference type="NCBI Taxonomy" id="408172"/>
    <lineage>
        <taxon>unclassified sequences</taxon>
        <taxon>metagenomes</taxon>
        <taxon>ecological metagenomes</taxon>
    </lineage>
</organism>
<dbReference type="GO" id="GO:0005221">
    <property type="term" value="F:intracellularly cyclic nucleotide-activated monoatomic cation channel activity"/>
    <property type="evidence" value="ECO:0007669"/>
    <property type="project" value="InterPro"/>
</dbReference>
<dbReference type="CDD" id="cd00038">
    <property type="entry name" value="CAP_ED"/>
    <property type="match status" value="1"/>
</dbReference>
<dbReference type="SMART" id="SM00100">
    <property type="entry name" value="cNMP"/>
    <property type="match status" value="1"/>
</dbReference>
<gene>
    <name evidence="4" type="ORF">METZ01_LOCUS297123</name>
</gene>
<dbReference type="Gene3D" id="2.60.120.10">
    <property type="entry name" value="Jelly Rolls"/>
    <property type="match status" value="1"/>
</dbReference>
<dbReference type="GO" id="GO:0044877">
    <property type="term" value="F:protein-containing complex binding"/>
    <property type="evidence" value="ECO:0007669"/>
    <property type="project" value="TreeGrafter"/>
</dbReference>
<feature type="domain" description="Cyclic nucleotide-binding" evidence="3">
    <location>
        <begin position="17"/>
        <end position="133"/>
    </location>
</feature>
<evidence type="ECO:0000256" key="2">
    <source>
        <dbReference type="SAM" id="MobiDB-lite"/>
    </source>
</evidence>
<dbReference type="Pfam" id="PF00027">
    <property type="entry name" value="cNMP_binding"/>
    <property type="match status" value="1"/>
</dbReference>
<dbReference type="AlphaFoldDB" id="A0A382M5W4"/>
<dbReference type="SUPFAM" id="SSF51206">
    <property type="entry name" value="cAMP-binding domain-like"/>
    <property type="match status" value="1"/>
</dbReference>
<sequence>MKKKYYEIVKVVQKIPIFKGLDQDEIVAILKICTSVPIAEGQTIYVKGEQSDDMLILLKGELTVIGDSGEKLAVIQSGGSVGEMGLFTGRTRSARITSYEDSVGIVIKKTDLLEVLRRHTPMYMKLLRNLVTLLSNRLVETGALVESLKGATDVDDDDDDDEDWVAKEDDEEGDDDDDEEWLWVAKEDDEEGDDDEDD</sequence>
<evidence type="ECO:0000313" key="4">
    <source>
        <dbReference type="EMBL" id="SVC44269.1"/>
    </source>
</evidence>
<keyword evidence="1" id="KW-0813">Transport</keyword>
<keyword evidence="1" id="KW-0407">Ion channel</keyword>
<proteinExistence type="predicted"/>
<dbReference type="EMBL" id="UINC01091475">
    <property type="protein sequence ID" value="SVC44269.1"/>
    <property type="molecule type" value="Genomic_DNA"/>
</dbReference>
<dbReference type="InterPro" id="IPR018490">
    <property type="entry name" value="cNMP-bd_dom_sf"/>
</dbReference>
<evidence type="ECO:0000256" key="1">
    <source>
        <dbReference type="ARBA" id="ARBA00023286"/>
    </source>
</evidence>
<protein>
    <recommendedName>
        <fullName evidence="3">Cyclic nucleotide-binding domain-containing protein</fullName>
    </recommendedName>
</protein>
<reference evidence="4" key="1">
    <citation type="submission" date="2018-05" db="EMBL/GenBank/DDBJ databases">
        <authorList>
            <person name="Lanie J.A."/>
            <person name="Ng W.-L."/>
            <person name="Kazmierczak K.M."/>
            <person name="Andrzejewski T.M."/>
            <person name="Davidsen T.M."/>
            <person name="Wayne K.J."/>
            <person name="Tettelin H."/>
            <person name="Glass J.I."/>
            <person name="Rusch D."/>
            <person name="Podicherti R."/>
            <person name="Tsui H.-C.T."/>
            <person name="Winkler M.E."/>
        </authorList>
    </citation>
    <scope>NUCLEOTIDE SEQUENCE</scope>
</reference>
<evidence type="ECO:0000259" key="3">
    <source>
        <dbReference type="PROSITE" id="PS50042"/>
    </source>
</evidence>
<name>A0A382M5W4_9ZZZZ</name>
<dbReference type="InterPro" id="IPR050866">
    <property type="entry name" value="CNG_cation_channel"/>
</dbReference>